<dbReference type="InterPro" id="IPR053876">
    <property type="entry name" value="Phage_int_M"/>
</dbReference>
<dbReference type="Gene3D" id="1.10.150.130">
    <property type="match status" value="1"/>
</dbReference>
<accession>A0A2S7IUF6</accession>
<keyword evidence="7" id="KW-1185">Reference proteome</keyword>
<dbReference type="Pfam" id="PF22022">
    <property type="entry name" value="Phage_int_M"/>
    <property type="match status" value="1"/>
</dbReference>
<gene>
    <name evidence="6" type="ORF">C3731_21205</name>
</gene>
<dbReference type="AlphaFoldDB" id="A0A2S7IUF6"/>
<dbReference type="SUPFAM" id="SSF56349">
    <property type="entry name" value="DNA breaking-rejoining enzymes"/>
    <property type="match status" value="1"/>
</dbReference>
<evidence type="ECO:0000256" key="3">
    <source>
        <dbReference type="ARBA" id="ARBA00023125"/>
    </source>
</evidence>
<dbReference type="InterPro" id="IPR038488">
    <property type="entry name" value="Integrase_DNA-bd_sf"/>
</dbReference>
<keyword evidence="2" id="KW-0229">DNA integration</keyword>
<dbReference type="Proteomes" id="UP000238493">
    <property type="component" value="Unassembled WGS sequence"/>
</dbReference>
<dbReference type="Pfam" id="PF00589">
    <property type="entry name" value="Phage_integrase"/>
    <property type="match status" value="1"/>
</dbReference>
<protein>
    <submittedName>
        <fullName evidence="6">Integrase</fullName>
    </submittedName>
</protein>
<dbReference type="InterPro" id="IPR010998">
    <property type="entry name" value="Integrase_recombinase_N"/>
</dbReference>
<dbReference type="RefSeq" id="WP_104757568.1">
    <property type="nucleotide sequence ID" value="NZ_PTRC01000065.1"/>
</dbReference>
<dbReference type="InterPro" id="IPR025166">
    <property type="entry name" value="Integrase_DNA_bind_dom"/>
</dbReference>
<evidence type="ECO:0000256" key="4">
    <source>
        <dbReference type="ARBA" id="ARBA00023172"/>
    </source>
</evidence>
<dbReference type="InterPro" id="IPR050808">
    <property type="entry name" value="Phage_Integrase"/>
</dbReference>
<evidence type="ECO:0000313" key="6">
    <source>
        <dbReference type="EMBL" id="PQA71588.1"/>
    </source>
</evidence>
<comment type="similarity">
    <text evidence="1">Belongs to the 'phage' integrase family.</text>
</comment>
<comment type="caution">
    <text evidence="6">The sequence shown here is derived from an EMBL/GenBank/DDBJ whole genome shotgun (WGS) entry which is preliminary data.</text>
</comment>
<evidence type="ECO:0000256" key="1">
    <source>
        <dbReference type="ARBA" id="ARBA00008857"/>
    </source>
</evidence>
<dbReference type="OrthoDB" id="9795573at2"/>
<feature type="domain" description="Tyr recombinase" evidence="5">
    <location>
        <begin position="214"/>
        <end position="391"/>
    </location>
</feature>
<evidence type="ECO:0000256" key="2">
    <source>
        <dbReference type="ARBA" id="ARBA00022908"/>
    </source>
</evidence>
<keyword evidence="4" id="KW-0233">DNA recombination</keyword>
<sequence length="407" mass="46447">MISDVKARKLRPSDKPICDTVVKGLYLMPSSKIGAGKWIFRFMSPETRKRRDMGLGTYPAVSIKSARDLAWNARQMIEAEKDPLEARKREEEQRRALSDIPTFEQAARIVHSETSPGFRNEKHIDQWINTLIEYAFPKIGNKKVDEITVAHFAECLRSIWLEKPETASRVKQRCDKVMKWCAAHGYIMASPVGVVDQLLPQQPSKRHRVDHHPAVPWRLLPDIYASRIATGKVSDTKLMLELLILTASRSGEIRMMSWDEIDLEKSIWTIPASRMKAKVAHRVPLVPRAVEILECKSETVRLENPLVFVSRKGTPYSDMVLTKFLRDQAIESDTPNRMATAHGFRSTFRDWASENGFARDVAERALAHTISSATEAAYHRTDLLDKRREMMLAWQNFIRKGNSGSPG</sequence>
<dbReference type="PANTHER" id="PTHR30629">
    <property type="entry name" value="PROPHAGE INTEGRASE"/>
    <property type="match status" value="1"/>
</dbReference>
<dbReference type="Pfam" id="PF13356">
    <property type="entry name" value="Arm-DNA-bind_3"/>
    <property type="match status" value="1"/>
</dbReference>
<dbReference type="PROSITE" id="PS51898">
    <property type="entry name" value="TYR_RECOMBINASE"/>
    <property type="match status" value="1"/>
</dbReference>
<dbReference type="Gene3D" id="1.10.443.10">
    <property type="entry name" value="Intergrase catalytic core"/>
    <property type="match status" value="1"/>
</dbReference>
<dbReference type="GO" id="GO:0003677">
    <property type="term" value="F:DNA binding"/>
    <property type="evidence" value="ECO:0007669"/>
    <property type="project" value="UniProtKB-KW"/>
</dbReference>
<dbReference type="GO" id="GO:0015074">
    <property type="term" value="P:DNA integration"/>
    <property type="evidence" value="ECO:0007669"/>
    <property type="project" value="UniProtKB-KW"/>
</dbReference>
<dbReference type="GO" id="GO:0006310">
    <property type="term" value="P:DNA recombination"/>
    <property type="evidence" value="ECO:0007669"/>
    <property type="project" value="UniProtKB-KW"/>
</dbReference>
<evidence type="ECO:0000313" key="7">
    <source>
        <dbReference type="Proteomes" id="UP000238493"/>
    </source>
</evidence>
<dbReference type="PANTHER" id="PTHR30629:SF2">
    <property type="entry name" value="PROPHAGE INTEGRASE INTS-RELATED"/>
    <property type="match status" value="1"/>
</dbReference>
<dbReference type="CDD" id="cd00801">
    <property type="entry name" value="INT_P4_C"/>
    <property type="match status" value="1"/>
</dbReference>
<evidence type="ECO:0000259" key="5">
    <source>
        <dbReference type="PROSITE" id="PS51898"/>
    </source>
</evidence>
<dbReference type="InterPro" id="IPR011010">
    <property type="entry name" value="DNA_brk_join_enz"/>
</dbReference>
<dbReference type="InterPro" id="IPR013762">
    <property type="entry name" value="Integrase-like_cat_sf"/>
</dbReference>
<dbReference type="Gene3D" id="3.30.160.390">
    <property type="entry name" value="Integrase, DNA-binding domain"/>
    <property type="match status" value="1"/>
</dbReference>
<proteinExistence type="inferred from homology"/>
<reference evidence="6 7" key="1">
    <citation type="submission" date="2018-02" db="EMBL/GenBank/DDBJ databases">
        <title>Draft genome sequence of Ochrobactrum oryzae found in Brazil.</title>
        <authorList>
            <person name="Cerdeira L."/>
            <person name="Andrade F."/>
            <person name="Zacariotto T."/>
            <person name="Barbosa B."/>
            <person name="Santos S."/>
            <person name="Cassetari V."/>
            <person name="Lincopan N."/>
        </authorList>
    </citation>
    <scope>NUCLEOTIDE SEQUENCE [LARGE SCALE GENOMIC DNA]</scope>
    <source>
        <strain evidence="6 7">OA447</strain>
    </source>
</reference>
<name>A0A2S7IUF6_9HYPH</name>
<dbReference type="InterPro" id="IPR002104">
    <property type="entry name" value="Integrase_catalytic"/>
</dbReference>
<organism evidence="6 7">
    <name type="scientific">Brucella oryzae</name>
    <dbReference type="NCBI Taxonomy" id="335286"/>
    <lineage>
        <taxon>Bacteria</taxon>
        <taxon>Pseudomonadati</taxon>
        <taxon>Pseudomonadota</taxon>
        <taxon>Alphaproteobacteria</taxon>
        <taxon>Hyphomicrobiales</taxon>
        <taxon>Brucellaceae</taxon>
        <taxon>Brucella/Ochrobactrum group</taxon>
        <taxon>Brucella</taxon>
    </lineage>
</organism>
<dbReference type="EMBL" id="PTRC01000065">
    <property type="protein sequence ID" value="PQA71588.1"/>
    <property type="molecule type" value="Genomic_DNA"/>
</dbReference>
<keyword evidence="3" id="KW-0238">DNA-binding</keyword>